<dbReference type="OrthoDB" id="8222426at2"/>
<keyword evidence="5" id="KW-1185">Reference proteome</keyword>
<reference evidence="5" key="1">
    <citation type="submission" date="2017-06" db="EMBL/GenBank/DDBJ databases">
        <authorList>
            <person name="Varghese N."/>
            <person name="Submissions S."/>
        </authorList>
    </citation>
    <scope>NUCLEOTIDE SEQUENCE [LARGE SCALE GENOMIC DNA]</scope>
    <source>
        <strain evidence="5">LNB2</strain>
    </source>
</reference>
<dbReference type="Pfam" id="PF13505">
    <property type="entry name" value="OMP_b-brl"/>
    <property type="match status" value="1"/>
</dbReference>
<feature type="domain" description="Outer membrane protein beta-barrel" evidence="3">
    <location>
        <begin position="6"/>
        <end position="174"/>
    </location>
</feature>
<dbReference type="AlphaFoldDB" id="A0A239HJ05"/>
<name>A0A239HJ05_9SPHN</name>
<dbReference type="InterPro" id="IPR011250">
    <property type="entry name" value="OMP/PagP_B-barrel"/>
</dbReference>
<evidence type="ECO:0000313" key="5">
    <source>
        <dbReference type="Proteomes" id="UP000198281"/>
    </source>
</evidence>
<dbReference type="Proteomes" id="UP000198281">
    <property type="component" value="Unassembled WGS sequence"/>
</dbReference>
<evidence type="ECO:0000313" key="4">
    <source>
        <dbReference type="EMBL" id="SNS81310.1"/>
    </source>
</evidence>
<dbReference type="SUPFAM" id="SSF56925">
    <property type="entry name" value="OMPA-like"/>
    <property type="match status" value="1"/>
</dbReference>
<gene>
    <name evidence="4" type="ORF">SAMN06295912_11749</name>
</gene>
<proteinExistence type="predicted"/>
<dbReference type="Gene3D" id="2.40.160.20">
    <property type="match status" value="1"/>
</dbReference>
<evidence type="ECO:0000256" key="1">
    <source>
        <dbReference type="ARBA" id="ARBA00022729"/>
    </source>
</evidence>
<protein>
    <submittedName>
        <fullName evidence="4">Outer membrane immunogenic protein</fullName>
    </submittedName>
</protein>
<evidence type="ECO:0000256" key="2">
    <source>
        <dbReference type="SAM" id="SignalP"/>
    </source>
</evidence>
<keyword evidence="1 2" id="KW-0732">Signal</keyword>
<organism evidence="4 5">
    <name type="scientific">Edaphosphingomonas laterariae</name>
    <dbReference type="NCBI Taxonomy" id="861865"/>
    <lineage>
        <taxon>Bacteria</taxon>
        <taxon>Pseudomonadati</taxon>
        <taxon>Pseudomonadota</taxon>
        <taxon>Alphaproteobacteria</taxon>
        <taxon>Sphingomonadales</taxon>
        <taxon>Rhizorhabdaceae</taxon>
        <taxon>Edaphosphingomonas</taxon>
    </lineage>
</organism>
<feature type="signal peptide" evidence="2">
    <location>
        <begin position="1"/>
        <end position="20"/>
    </location>
</feature>
<sequence length="174" mass="18109">MKRFVAVALAATAFATPAFAQDDAAFTGPRVEAIVGYDNVGVPGASNPDGVLYGVGVGYDFEEAGGIFGVEAELTDSTTKKTIGGAKLESDRDIYVGARVGDVVGPVLLYVKVGYTNARIDVDGDGSNGNGVRGGIGFEYGIGAKGYAKAEYRYSNYEGGVTRNQAVMGFGYRF</sequence>
<feature type="chain" id="PRO_5013189976" evidence="2">
    <location>
        <begin position="21"/>
        <end position="174"/>
    </location>
</feature>
<dbReference type="InterPro" id="IPR027385">
    <property type="entry name" value="Beta-barrel_OMP"/>
</dbReference>
<evidence type="ECO:0000259" key="3">
    <source>
        <dbReference type="Pfam" id="PF13505"/>
    </source>
</evidence>
<dbReference type="EMBL" id="FZOS01000017">
    <property type="protein sequence ID" value="SNS81310.1"/>
    <property type="molecule type" value="Genomic_DNA"/>
</dbReference>
<accession>A0A239HJ05</accession>
<dbReference type="RefSeq" id="WP_089220328.1">
    <property type="nucleotide sequence ID" value="NZ_FZOS01000017.1"/>
</dbReference>